<protein>
    <submittedName>
        <fullName evidence="1">Uncharacterized protein</fullName>
    </submittedName>
</protein>
<proteinExistence type="predicted"/>
<dbReference type="EMBL" id="JALPRF010000002">
    <property type="protein sequence ID" value="MCK8492641.1"/>
    <property type="molecule type" value="Genomic_DNA"/>
</dbReference>
<evidence type="ECO:0000313" key="1">
    <source>
        <dbReference type="EMBL" id="MCK8492641.1"/>
    </source>
</evidence>
<reference evidence="1 2" key="1">
    <citation type="submission" date="2022-04" db="EMBL/GenBank/DDBJ databases">
        <title>Spirosoma sp. strain RP8 genome sequencing and assembly.</title>
        <authorList>
            <person name="Jung Y."/>
        </authorList>
    </citation>
    <scope>NUCLEOTIDE SEQUENCE [LARGE SCALE GENOMIC DNA]</scope>
    <source>
        <strain evidence="1 2">RP8</strain>
    </source>
</reference>
<sequence length="170" mass="18716">MKTRTTGLTALELARYLGARVQVLVEGTDAPNRNAKLVAVNISNDEVKVCYEGSRTEHELSPEQVRPVLRKLVTITNEEALDCFKLAYALEEDADLSVTRGNDYIELYADPITLIITAKGVVASSKDSGYRVGPARINARSIVTYLEKQAFDLEGLIEQGLAVDDETRTI</sequence>
<organism evidence="1 2">
    <name type="scientific">Spirosoma liriopis</name>
    <dbReference type="NCBI Taxonomy" id="2937440"/>
    <lineage>
        <taxon>Bacteria</taxon>
        <taxon>Pseudomonadati</taxon>
        <taxon>Bacteroidota</taxon>
        <taxon>Cytophagia</taxon>
        <taxon>Cytophagales</taxon>
        <taxon>Cytophagaceae</taxon>
        <taxon>Spirosoma</taxon>
    </lineage>
</organism>
<accession>A0ABT0HKF8</accession>
<comment type="caution">
    <text evidence="1">The sequence shown here is derived from an EMBL/GenBank/DDBJ whole genome shotgun (WGS) entry which is preliminary data.</text>
</comment>
<keyword evidence="2" id="KW-1185">Reference proteome</keyword>
<evidence type="ECO:0000313" key="2">
    <source>
        <dbReference type="Proteomes" id="UP001202180"/>
    </source>
</evidence>
<dbReference type="RefSeq" id="WP_232561269.1">
    <property type="nucleotide sequence ID" value="NZ_JALPRF010000002.1"/>
</dbReference>
<gene>
    <name evidence="1" type="ORF">M0L20_12310</name>
</gene>
<dbReference type="Proteomes" id="UP001202180">
    <property type="component" value="Unassembled WGS sequence"/>
</dbReference>
<name>A0ABT0HKF8_9BACT</name>